<sequence>MYLKLRHPIVVPPVIANCFAASGRLFVALSRRAASVALIASLCEVTGTRSGRKAVIGISRCRRHKRTHGRPGSDIPEGRSDGVIELSLRETVKICTSRT</sequence>
<keyword evidence="2" id="KW-1185">Reference proteome</keyword>
<name>A0AAV7PQP8_PLEWA</name>
<reference evidence="1" key="1">
    <citation type="journal article" date="2022" name="bioRxiv">
        <title>Sequencing and chromosome-scale assembly of the giantPleurodeles waltlgenome.</title>
        <authorList>
            <person name="Brown T."/>
            <person name="Elewa A."/>
            <person name="Iarovenko S."/>
            <person name="Subramanian E."/>
            <person name="Araus A.J."/>
            <person name="Petzold A."/>
            <person name="Susuki M."/>
            <person name="Suzuki K.-i.T."/>
            <person name="Hayashi T."/>
            <person name="Toyoda A."/>
            <person name="Oliveira C."/>
            <person name="Osipova E."/>
            <person name="Leigh N.D."/>
            <person name="Simon A."/>
            <person name="Yun M.H."/>
        </authorList>
    </citation>
    <scope>NUCLEOTIDE SEQUENCE</scope>
    <source>
        <strain evidence="1">20211129_DDA</strain>
        <tissue evidence="1">Liver</tissue>
    </source>
</reference>
<protein>
    <recommendedName>
        <fullName evidence="3">Secreted protein</fullName>
    </recommendedName>
</protein>
<evidence type="ECO:0000313" key="2">
    <source>
        <dbReference type="Proteomes" id="UP001066276"/>
    </source>
</evidence>
<proteinExistence type="predicted"/>
<evidence type="ECO:0000313" key="1">
    <source>
        <dbReference type="EMBL" id="KAJ1129229.1"/>
    </source>
</evidence>
<comment type="caution">
    <text evidence="1">The sequence shown here is derived from an EMBL/GenBank/DDBJ whole genome shotgun (WGS) entry which is preliminary data.</text>
</comment>
<organism evidence="1 2">
    <name type="scientific">Pleurodeles waltl</name>
    <name type="common">Iberian ribbed newt</name>
    <dbReference type="NCBI Taxonomy" id="8319"/>
    <lineage>
        <taxon>Eukaryota</taxon>
        <taxon>Metazoa</taxon>
        <taxon>Chordata</taxon>
        <taxon>Craniata</taxon>
        <taxon>Vertebrata</taxon>
        <taxon>Euteleostomi</taxon>
        <taxon>Amphibia</taxon>
        <taxon>Batrachia</taxon>
        <taxon>Caudata</taxon>
        <taxon>Salamandroidea</taxon>
        <taxon>Salamandridae</taxon>
        <taxon>Pleurodelinae</taxon>
        <taxon>Pleurodeles</taxon>
    </lineage>
</organism>
<gene>
    <name evidence="1" type="ORF">NDU88_007600</name>
</gene>
<accession>A0AAV7PQP8</accession>
<dbReference type="Proteomes" id="UP001066276">
    <property type="component" value="Chromosome 7"/>
</dbReference>
<evidence type="ECO:0008006" key="3">
    <source>
        <dbReference type="Google" id="ProtNLM"/>
    </source>
</evidence>
<dbReference type="AlphaFoldDB" id="A0AAV7PQP8"/>
<dbReference type="EMBL" id="JANPWB010000011">
    <property type="protein sequence ID" value="KAJ1129229.1"/>
    <property type="molecule type" value="Genomic_DNA"/>
</dbReference>